<evidence type="ECO:0000313" key="1">
    <source>
        <dbReference type="EMBL" id="MBC9786177.1"/>
    </source>
</evidence>
<dbReference type="Proteomes" id="UP000617402">
    <property type="component" value="Unassembled WGS sequence"/>
</dbReference>
<sequence>MKTCFVISPIGEEGSKIRNNADQVLKHIIRPVMDQHGYKTTRADEETNPGIITKYILKQVIESDLVIADLSGHNPNVFYELGVRHVFGKPTIQLIEKNQKIPFDVSFMGTITYNLSVLDEVVQSKTKLSATIESMSEQIDNPVTEIMHTLRKSSVSFADFSELFNEISSISNSIININKKFDNITPELSKSVSENTKIGLDNLKKDLFTWLIDNSDKLPFNVTIEHKQIKRKR</sequence>
<dbReference type="SUPFAM" id="SSF52309">
    <property type="entry name" value="N-(deoxy)ribosyltransferase-like"/>
    <property type="match status" value="1"/>
</dbReference>
<dbReference type="Gene3D" id="3.40.50.450">
    <property type="match status" value="1"/>
</dbReference>
<keyword evidence="2" id="KW-1185">Reference proteome</keyword>
<organism evidence="1 2">
    <name type="scientific">Heliobacterium chlorum</name>
    <dbReference type="NCBI Taxonomy" id="2698"/>
    <lineage>
        <taxon>Bacteria</taxon>
        <taxon>Bacillati</taxon>
        <taxon>Bacillota</taxon>
        <taxon>Clostridia</taxon>
        <taxon>Eubacteriales</taxon>
        <taxon>Heliobacteriaceae</taxon>
        <taxon>Heliobacterium</taxon>
    </lineage>
</organism>
<name>A0ABR7T7I7_HELCL</name>
<gene>
    <name evidence="1" type="ORF">H1S01_17060</name>
</gene>
<protein>
    <recommendedName>
        <fullName evidence="3">Nucleoside 2-deoxyribosyltransferase</fullName>
    </recommendedName>
</protein>
<accession>A0ABR7T7I7</accession>
<dbReference type="EMBL" id="JACVHF010000027">
    <property type="protein sequence ID" value="MBC9786177.1"/>
    <property type="molecule type" value="Genomic_DNA"/>
</dbReference>
<evidence type="ECO:0000313" key="2">
    <source>
        <dbReference type="Proteomes" id="UP000617402"/>
    </source>
</evidence>
<proteinExistence type="predicted"/>
<evidence type="ECO:0008006" key="3">
    <source>
        <dbReference type="Google" id="ProtNLM"/>
    </source>
</evidence>
<dbReference type="RefSeq" id="WP_188041602.1">
    <property type="nucleotide sequence ID" value="NZ_JACVHF010000027.1"/>
</dbReference>
<reference evidence="1 2" key="1">
    <citation type="submission" date="2020-07" db="EMBL/GenBank/DDBJ databases">
        <title>Draft whole-genome sequence of Heliobacterium chlorum DSM 3682, type strain.</title>
        <authorList>
            <person name="Kyndt J.A."/>
            <person name="Meyer T.E."/>
            <person name="Imhoff J.F."/>
        </authorList>
    </citation>
    <scope>NUCLEOTIDE SEQUENCE [LARGE SCALE GENOMIC DNA]</scope>
    <source>
        <strain evidence="1 2">DSM 3682</strain>
    </source>
</reference>
<comment type="caution">
    <text evidence="1">The sequence shown here is derived from an EMBL/GenBank/DDBJ whole genome shotgun (WGS) entry which is preliminary data.</text>
</comment>